<accession>A0ABU9B5D9</accession>
<evidence type="ECO:0000313" key="8">
    <source>
        <dbReference type="Proteomes" id="UP001368500"/>
    </source>
</evidence>
<dbReference type="RefSeq" id="WP_341372734.1">
    <property type="nucleotide sequence ID" value="NZ_JBBUTF010000003.1"/>
</dbReference>
<dbReference type="InterPro" id="IPR028427">
    <property type="entry name" value="Met_Sox_Rdtase_MsrB"/>
</dbReference>
<feature type="compositionally biased region" description="Basic and acidic residues" evidence="5">
    <location>
        <begin position="20"/>
        <end position="31"/>
    </location>
</feature>
<dbReference type="Proteomes" id="UP001368500">
    <property type="component" value="Unassembled WGS sequence"/>
</dbReference>
<dbReference type="InterPro" id="IPR011057">
    <property type="entry name" value="Mss4-like_sf"/>
</dbReference>
<evidence type="ECO:0000256" key="3">
    <source>
        <dbReference type="ARBA" id="ARBA00023002"/>
    </source>
</evidence>
<dbReference type="Pfam" id="PF01641">
    <property type="entry name" value="SelR"/>
    <property type="match status" value="1"/>
</dbReference>
<feature type="region of interest" description="Disordered" evidence="5">
    <location>
        <begin position="20"/>
        <end position="57"/>
    </location>
</feature>
<protein>
    <recommendedName>
        <fullName evidence="2">peptide-methionine (R)-S-oxide reductase</fullName>
        <ecNumber evidence="2">1.8.4.12</ecNumber>
    </recommendedName>
</protein>
<comment type="similarity">
    <text evidence="1">Belongs to the MsrB Met sulfoxide reductase family.</text>
</comment>
<dbReference type="PANTHER" id="PTHR10173">
    <property type="entry name" value="METHIONINE SULFOXIDE REDUCTASE"/>
    <property type="match status" value="1"/>
</dbReference>
<evidence type="ECO:0000259" key="6">
    <source>
        <dbReference type="PROSITE" id="PS51790"/>
    </source>
</evidence>
<keyword evidence="3 7" id="KW-0560">Oxidoreductase</keyword>
<evidence type="ECO:0000256" key="5">
    <source>
        <dbReference type="SAM" id="MobiDB-lite"/>
    </source>
</evidence>
<proteinExistence type="inferred from homology"/>
<evidence type="ECO:0000256" key="2">
    <source>
        <dbReference type="ARBA" id="ARBA00012499"/>
    </source>
</evidence>
<dbReference type="EC" id="1.8.4.12" evidence="2"/>
<comment type="catalytic activity">
    <reaction evidence="4">
        <text>L-methionyl-[protein] + [thioredoxin]-disulfide + H2O = L-methionyl-(R)-S-oxide-[protein] + [thioredoxin]-dithiol</text>
        <dbReference type="Rhea" id="RHEA:24164"/>
        <dbReference type="Rhea" id="RHEA-COMP:10698"/>
        <dbReference type="Rhea" id="RHEA-COMP:10700"/>
        <dbReference type="Rhea" id="RHEA-COMP:12313"/>
        <dbReference type="Rhea" id="RHEA-COMP:12314"/>
        <dbReference type="ChEBI" id="CHEBI:15377"/>
        <dbReference type="ChEBI" id="CHEBI:16044"/>
        <dbReference type="ChEBI" id="CHEBI:29950"/>
        <dbReference type="ChEBI" id="CHEBI:45764"/>
        <dbReference type="ChEBI" id="CHEBI:50058"/>
        <dbReference type="EC" id="1.8.4.12"/>
    </reaction>
</comment>
<organism evidence="7 8">
    <name type="scientific">Pseudaquabacterium rugosum</name>
    <dbReference type="NCBI Taxonomy" id="2984194"/>
    <lineage>
        <taxon>Bacteria</taxon>
        <taxon>Pseudomonadati</taxon>
        <taxon>Pseudomonadota</taxon>
        <taxon>Betaproteobacteria</taxon>
        <taxon>Burkholderiales</taxon>
        <taxon>Sphaerotilaceae</taxon>
        <taxon>Pseudaquabacterium</taxon>
    </lineage>
</organism>
<dbReference type="InterPro" id="IPR002579">
    <property type="entry name" value="Met_Sox_Rdtase_MsrB_dom"/>
</dbReference>
<sequence>MDATGDLIDWSEVLRLARDGNRPPARRDERSPAQWQQQLSPAQYQVTRRAGTEPPYSSPMCERFEPGRYHCVCCGSLLFDADTKFDSGSGWPSFTQPAEPAAIAYHADHSHGMVRVETTCAVCDAHLGHVFPDGPPPSRLRYCINALALRKAQSTD</sequence>
<dbReference type="PANTHER" id="PTHR10173:SF52">
    <property type="entry name" value="METHIONINE-R-SULFOXIDE REDUCTASE B1"/>
    <property type="match status" value="1"/>
</dbReference>
<feature type="domain" description="MsrB" evidence="6">
    <location>
        <begin position="32"/>
        <end position="154"/>
    </location>
</feature>
<dbReference type="NCBIfam" id="TIGR00357">
    <property type="entry name" value="peptide-methionine (R)-S-oxide reductase MsrB"/>
    <property type="match status" value="1"/>
</dbReference>
<keyword evidence="8" id="KW-1185">Reference proteome</keyword>
<gene>
    <name evidence="7" type="primary">msrB</name>
    <name evidence="7" type="ORF">AACH11_03080</name>
</gene>
<feature type="compositionally biased region" description="Polar residues" evidence="5">
    <location>
        <begin position="33"/>
        <end position="46"/>
    </location>
</feature>
<dbReference type="Gene3D" id="2.170.150.20">
    <property type="entry name" value="Peptide methionine sulfoxide reductase"/>
    <property type="match status" value="1"/>
</dbReference>
<comment type="caution">
    <text evidence="7">The sequence shown here is derived from an EMBL/GenBank/DDBJ whole genome shotgun (WGS) entry which is preliminary data.</text>
</comment>
<evidence type="ECO:0000256" key="1">
    <source>
        <dbReference type="ARBA" id="ARBA00007174"/>
    </source>
</evidence>
<dbReference type="SUPFAM" id="SSF51316">
    <property type="entry name" value="Mss4-like"/>
    <property type="match status" value="1"/>
</dbReference>
<reference evidence="7 8" key="1">
    <citation type="submission" date="2024-04" db="EMBL/GenBank/DDBJ databases">
        <title>Novel species of the genus Ideonella isolated from streams.</title>
        <authorList>
            <person name="Lu H."/>
        </authorList>
    </citation>
    <scope>NUCLEOTIDE SEQUENCE [LARGE SCALE GENOMIC DNA]</scope>
    <source>
        <strain evidence="7 8">BYS139W</strain>
    </source>
</reference>
<evidence type="ECO:0000313" key="7">
    <source>
        <dbReference type="EMBL" id="MEK8024949.1"/>
    </source>
</evidence>
<evidence type="ECO:0000256" key="4">
    <source>
        <dbReference type="ARBA" id="ARBA00048488"/>
    </source>
</evidence>
<dbReference type="EMBL" id="JBBUTF010000003">
    <property type="protein sequence ID" value="MEK8024949.1"/>
    <property type="molecule type" value="Genomic_DNA"/>
</dbReference>
<dbReference type="PROSITE" id="PS51790">
    <property type="entry name" value="MSRB"/>
    <property type="match status" value="1"/>
</dbReference>
<dbReference type="GO" id="GO:0033743">
    <property type="term" value="F:peptide-methionine (R)-S-oxide reductase activity"/>
    <property type="evidence" value="ECO:0007669"/>
    <property type="project" value="UniProtKB-EC"/>
</dbReference>
<name>A0ABU9B5D9_9BURK</name>